<dbReference type="Pfam" id="PF04464">
    <property type="entry name" value="Glyphos_transf"/>
    <property type="match status" value="1"/>
</dbReference>
<comment type="similarity">
    <text evidence="2">Belongs to the CDP-glycerol glycerophosphotransferase family.</text>
</comment>
<dbReference type="InterPro" id="IPR043149">
    <property type="entry name" value="TagF_N"/>
</dbReference>
<dbReference type="InterPro" id="IPR043148">
    <property type="entry name" value="TagF_C"/>
</dbReference>
<dbReference type="SUPFAM" id="SSF53756">
    <property type="entry name" value="UDP-Glycosyltransferase/glycogen phosphorylase"/>
    <property type="match status" value="1"/>
</dbReference>
<dbReference type="OrthoDB" id="2676521at2"/>
<evidence type="ECO:0000256" key="1">
    <source>
        <dbReference type="ARBA" id="ARBA00004202"/>
    </source>
</evidence>
<evidence type="ECO:0000256" key="2">
    <source>
        <dbReference type="ARBA" id="ARBA00010488"/>
    </source>
</evidence>
<evidence type="ECO:0000256" key="5">
    <source>
        <dbReference type="ARBA" id="ARBA00022944"/>
    </source>
</evidence>
<evidence type="ECO:0000256" key="6">
    <source>
        <dbReference type="ARBA" id="ARBA00023136"/>
    </source>
</evidence>
<dbReference type="Proteomes" id="UP000190027">
    <property type="component" value="Unassembled WGS sequence"/>
</dbReference>
<keyword evidence="8" id="KW-1185">Reference proteome</keyword>
<dbReference type="InterPro" id="IPR051612">
    <property type="entry name" value="Teichoic_Acid_Biosynth"/>
</dbReference>
<evidence type="ECO:0000256" key="4">
    <source>
        <dbReference type="ARBA" id="ARBA00022679"/>
    </source>
</evidence>
<dbReference type="GO" id="GO:0005886">
    <property type="term" value="C:plasma membrane"/>
    <property type="evidence" value="ECO:0007669"/>
    <property type="project" value="UniProtKB-SubCell"/>
</dbReference>
<comment type="subcellular location">
    <subcellularLocation>
        <location evidence="1">Cell membrane</location>
        <topology evidence="1">Peripheral membrane protein</topology>
    </subcellularLocation>
</comment>
<gene>
    <name evidence="7" type="ORF">SAMN02745704_00440</name>
</gene>
<dbReference type="InterPro" id="IPR007554">
    <property type="entry name" value="Glycerophosphate_synth"/>
</dbReference>
<keyword evidence="5" id="KW-0777">Teichoic acid biosynthesis</keyword>
<dbReference type="EMBL" id="FUYC01000001">
    <property type="protein sequence ID" value="SKA72562.1"/>
    <property type="molecule type" value="Genomic_DNA"/>
</dbReference>
<evidence type="ECO:0000313" key="8">
    <source>
        <dbReference type="Proteomes" id="UP000190027"/>
    </source>
</evidence>
<dbReference type="STRING" id="1121449.SAMN02745704_00440"/>
<keyword evidence="3" id="KW-1003">Cell membrane</keyword>
<keyword evidence="6" id="KW-0472">Membrane</keyword>
<protein>
    <submittedName>
        <fullName evidence="7">CDP-glycerol glycerophosphotransferase</fullName>
    </submittedName>
</protein>
<dbReference type="GO" id="GO:0019350">
    <property type="term" value="P:teichoic acid biosynthetic process"/>
    <property type="evidence" value="ECO:0007669"/>
    <property type="project" value="UniProtKB-KW"/>
</dbReference>
<evidence type="ECO:0000256" key="3">
    <source>
        <dbReference type="ARBA" id="ARBA00022475"/>
    </source>
</evidence>
<keyword evidence="4 7" id="KW-0808">Transferase</keyword>
<accession>A0A1T4W5M2</accession>
<dbReference type="Gene3D" id="3.40.50.11820">
    <property type="match status" value="1"/>
</dbReference>
<sequence length="390" mass="44448">MELDAKTLALLHRVARLTPAQPRRVAVMGRGQGSFGGNAKYAFLHLLTNAPDLDTFFVTLDPGTYRELRSAGLPCELFPQGDSVQRIASAGTFLADDFHFKDSPLAPLLHNARIVQLWHGVGFKKIGFLEAESGLDLTTERRDYLRRMYSGYDALVSTSPFYTEHLFSTCFESREIIETGYPRNDVFFRRPTRQDMICSSPELYGQVRRLAKERTVALFVPTFRDGGGDFITQAALDLPALDAQLGSINTTLVLKMHSFSNHYQGLRFQNILHCPNHLDIYPLMPLFHGLITDYSSIFTDHLLLDKPQIFFPYDWDDYTGANRELQFDYDWITPGPKARDQQALLEALQDLAAARDTHQEKRHEIARLAFSDHDGNAGQRLLDRMRGWMR</sequence>
<organism evidence="7 8">
    <name type="scientific">Paucidesulfovibrio gracilis DSM 16080</name>
    <dbReference type="NCBI Taxonomy" id="1121449"/>
    <lineage>
        <taxon>Bacteria</taxon>
        <taxon>Pseudomonadati</taxon>
        <taxon>Thermodesulfobacteriota</taxon>
        <taxon>Desulfovibrionia</taxon>
        <taxon>Desulfovibrionales</taxon>
        <taxon>Desulfovibrionaceae</taxon>
        <taxon>Paucidesulfovibrio</taxon>
    </lineage>
</organism>
<dbReference type="GO" id="GO:0047355">
    <property type="term" value="F:CDP-glycerol glycerophosphotransferase activity"/>
    <property type="evidence" value="ECO:0007669"/>
    <property type="project" value="InterPro"/>
</dbReference>
<dbReference type="AlphaFoldDB" id="A0A1T4W5M2"/>
<dbReference type="RefSeq" id="WP_078716004.1">
    <property type="nucleotide sequence ID" value="NZ_FUYC01000001.1"/>
</dbReference>
<dbReference type="Gene3D" id="3.40.50.12580">
    <property type="match status" value="1"/>
</dbReference>
<name>A0A1T4W5M2_9BACT</name>
<proteinExistence type="inferred from homology"/>
<evidence type="ECO:0000313" key="7">
    <source>
        <dbReference type="EMBL" id="SKA72562.1"/>
    </source>
</evidence>
<dbReference type="PANTHER" id="PTHR37316">
    <property type="entry name" value="TEICHOIC ACID GLYCEROL-PHOSPHATE PRIMASE"/>
    <property type="match status" value="1"/>
</dbReference>
<reference evidence="7 8" key="1">
    <citation type="submission" date="2017-02" db="EMBL/GenBank/DDBJ databases">
        <authorList>
            <person name="Peterson S.W."/>
        </authorList>
    </citation>
    <scope>NUCLEOTIDE SEQUENCE [LARGE SCALE GENOMIC DNA]</scope>
    <source>
        <strain evidence="7 8">DSM 16080</strain>
    </source>
</reference>
<dbReference type="PANTHER" id="PTHR37316:SF3">
    <property type="entry name" value="TEICHOIC ACID GLYCEROL-PHOSPHATE TRANSFERASE"/>
    <property type="match status" value="1"/>
</dbReference>